<evidence type="ECO:0000313" key="1">
    <source>
        <dbReference type="EMBL" id="CAB4139856.1"/>
    </source>
</evidence>
<accession>A0A6J5M427</accession>
<dbReference type="InterPro" id="IPR016181">
    <property type="entry name" value="Acyl_CoA_acyltransferase"/>
</dbReference>
<organism evidence="1">
    <name type="scientific">uncultured Caudovirales phage</name>
    <dbReference type="NCBI Taxonomy" id="2100421"/>
    <lineage>
        <taxon>Viruses</taxon>
        <taxon>Duplodnaviria</taxon>
        <taxon>Heunggongvirae</taxon>
        <taxon>Uroviricota</taxon>
        <taxon>Caudoviricetes</taxon>
        <taxon>Peduoviridae</taxon>
        <taxon>Maltschvirus</taxon>
        <taxon>Maltschvirus maltsch</taxon>
    </lineage>
</organism>
<dbReference type="SUPFAM" id="SSF55729">
    <property type="entry name" value="Acyl-CoA N-acyltransferases (Nat)"/>
    <property type="match status" value="1"/>
</dbReference>
<reference evidence="1" key="1">
    <citation type="submission" date="2020-04" db="EMBL/GenBank/DDBJ databases">
        <authorList>
            <person name="Chiriac C."/>
            <person name="Salcher M."/>
            <person name="Ghai R."/>
            <person name="Kavagutti S V."/>
        </authorList>
    </citation>
    <scope>NUCLEOTIDE SEQUENCE</scope>
</reference>
<gene>
    <name evidence="1" type="ORF">UFOVP353_59</name>
</gene>
<name>A0A6J5M427_9CAUD</name>
<dbReference type="Gene3D" id="3.40.630.30">
    <property type="match status" value="1"/>
</dbReference>
<sequence>MIVDWGKSDFFAKWTEERIPHVTDFGPCAALGVVSGDKVLAGVVFHDYQPDFKTIQLSMAADSPRWATRNIIKELLSYPFFQLGVEKVWTSTPHTNERAIKFNKGIGFKQEAVLAKHFGDRHAVVCRIFKKDYERLF</sequence>
<proteinExistence type="predicted"/>
<dbReference type="EMBL" id="LR796367">
    <property type="protein sequence ID" value="CAB4139856.1"/>
    <property type="molecule type" value="Genomic_DNA"/>
</dbReference>
<protein>
    <submittedName>
        <fullName evidence="1">Uncharacterized protein</fullName>
    </submittedName>
</protein>